<evidence type="ECO:0000256" key="1">
    <source>
        <dbReference type="SAM" id="MobiDB-lite"/>
    </source>
</evidence>
<accession>A0AAE3K1Y2</accession>
<dbReference type="Proteomes" id="UP001139365">
    <property type="component" value="Unassembled WGS sequence"/>
</dbReference>
<feature type="domain" description="Putative collagen-binding" evidence="3">
    <location>
        <begin position="580"/>
        <end position="650"/>
    </location>
</feature>
<reference evidence="6 7" key="1">
    <citation type="submission" date="2022-03" db="EMBL/GenBank/DDBJ databases">
        <title>Metagenome-assembled genomes from swine fecal metagenomes.</title>
        <authorList>
            <person name="Holman D.B."/>
            <person name="Kommadath A."/>
        </authorList>
    </citation>
    <scope>NUCLEOTIDE SEQUENCE [LARGE SCALE GENOMIC DNA]</scope>
    <source>
        <strain evidence="6">SUG147</strain>
    </source>
</reference>
<name>A0AAE3K1Y2_9BACT</name>
<organism evidence="6 7">
    <name type="scientific">Candidatus Colimorpha enterica</name>
    <dbReference type="NCBI Taxonomy" id="3083063"/>
    <lineage>
        <taxon>Bacteria</taxon>
        <taxon>Pseudomonadati</taxon>
        <taxon>Bacteroidota</taxon>
        <taxon>Bacteroidia</taxon>
        <taxon>Bacteroidales</taxon>
        <taxon>Candidatus Colimorpha</taxon>
    </lineage>
</organism>
<dbReference type="Pfam" id="PF16586">
    <property type="entry name" value="DUF5060"/>
    <property type="match status" value="1"/>
</dbReference>
<gene>
    <name evidence="6" type="ORF">MR241_07330</name>
</gene>
<evidence type="ECO:0000259" key="4">
    <source>
        <dbReference type="Pfam" id="PF13204"/>
    </source>
</evidence>
<evidence type="ECO:0000313" key="6">
    <source>
        <dbReference type="EMBL" id="MCI5756089.1"/>
    </source>
</evidence>
<dbReference type="Gene3D" id="2.60.40.10">
    <property type="entry name" value="Immunoglobulins"/>
    <property type="match status" value="1"/>
</dbReference>
<dbReference type="InterPro" id="IPR032260">
    <property type="entry name" value="DUF5060"/>
</dbReference>
<dbReference type="AlphaFoldDB" id="A0AAE3K1Y2"/>
<dbReference type="PROSITE" id="PS51257">
    <property type="entry name" value="PROKAR_LIPOPROTEIN"/>
    <property type="match status" value="1"/>
</dbReference>
<dbReference type="InterPro" id="IPR013783">
    <property type="entry name" value="Ig-like_fold"/>
</dbReference>
<proteinExistence type="predicted"/>
<feature type="region of interest" description="Disordered" evidence="1">
    <location>
        <begin position="35"/>
        <end position="68"/>
    </location>
</feature>
<dbReference type="InterPro" id="IPR024749">
    <property type="entry name" value="Collagen-bd_put"/>
</dbReference>
<feature type="domain" description="Apiosidase-like catalytic" evidence="4">
    <location>
        <begin position="213"/>
        <end position="559"/>
    </location>
</feature>
<dbReference type="PANTHER" id="PTHR37836">
    <property type="entry name" value="LMO1036 PROTEIN"/>
    <property type="match status" value="1"/>
</dbReference>
<sequence length="655" mass="74249">MTKIRKRFNTAVSAALLSAAIFSLFSCGMNGGKPGGSTGTDTGTTAAGDSGKSTETNTETERITETESDTDMITDTEKVTETETEKETEITTVPETTAPEDNTVRVSAVTWVAEDIPLTADKEYDDPVYHVTLDAVFKNRKSGKTIRMPGFWNGGRRWVIRIALNEPGEWDFYTVCSKDNDTGLHGVQGVVTVKKYTGKLDIYRHGFLRTEPGRRYFMYSDGTPFFYIGDTHWTMPLESLYSNGNVSDEDAEKYGIKTQFHYIVDYRVKQGFTVYQSQQLGYYQGGAGNSWIGDAGGSIFDYGVTDKILEQFKTLDIYFAYIAKKGMVHAHSQFSYPEELIETYLGGKISDEKLELLCRYWVARYGAYPVMWTTAQEADNDYYEWSGCTVKNNPWKKVMKYIAAFDPYGQPMTAHQENVGNTRVFNSAFADMKEHNWFGAQFTTQLNTGVDWNIVREYYDYGGEKPVVNFEGRYDHFWTGEFGARSQGWIAYLNGMFGYGYGIQPLFNIFWAYNGDTTPAQDESGQVYRRDLTWLEGLHSAGGEQMRIMKDFFTSFDWYNLVPCFSANEYYIPDDSFSTAATVGNEMYVVYCFGKSGSTGSIMHADTSSDYTVYWFNPRTGETADEGVVEPKSGKIFIPEKPDRFDWVYVARKNS</sequence>
<dbReference type="Pfam" id="PF12904">
    <property type="entry name" value="Collagen_bind_2"/>
    <property type="match status" value="1"/>
</dbReference>
<dbReference type="Pfam" id="PF13204">
    <property type="entry name" value="Apiosidase"/>
    <property type="match status" value="1"/>
</dbReference>
<comment type="caution">
    <text evidence="6">The sequence shown here is derived from an EMBL/GenBank/DDBJ whole genome shotgun (WGS) entry which is preliminary data.</text>
</comment>
<feature type="chain" id="PRO_5042260197" evidence="2">
    <location>
        <begin position="29"/>
        <end position="655"/>
    </location>
</feature>
<dbReference type="Gene3D" id="3.20.20.80">
    <property type="entry name" value="Glycosidases"/>
    <property type="match status" value="1"/>
</dbReference>
<dbReference type="InterPro" id="IPR025277">
    <property type="entry name" value="Apiosidase-like_cat_dom"/>
</dbReference>
<feature type="signal peptide" evidence="2">
    <location>
        <begin position="1"/>
        <end position="28"/>
    </location>
</feature>
<dbReference type="EMBL" id="JALEMU010000120">
    <property type="protein sequence ID" value="MCI5756089.1"/>
    <property type="molecule type" value="Genomic_DNA"/>
</dbReference>
<evidence type="ECO:0000256" key="2">
    <source>
        <dbReference type="SAM" id="SignalP"/>
    </source>
</evidence>
<protein>
    <submittedName>
        <fullName evidence="6">DUF4038 domain-containing protein</fullName>
    </submittedName>
</protein>
<evidence type="ECO:0000259" key="3">
    <source>
        <dbReference type="Pfam" id="PF12904"/>
    </source>
</evidence>
<keyword evidence="2" id="KW-0732">Signal</keyword>
<feature type="domain" description="DUF5060" evidence="5">
    <location>
        <begin position="111"/>
        <end position="175"/>
    </location>
</feature>
<evidence type="ECO:0000313" key="7">
    <source>
        <dbReference type="Proteomes" id="UP001139365"/>
    </source>
</evidence>
<dbReference type="PANTHER" id="PTHR37836:SF2">
    <property type="entry name" value="DUF4038 DOMAIN-CONTAINING PROTEIN"/>
    <property type="match status" value="1"/>
</dbReference>
<evidence type="ECO:0000259" key="5">
    <source>
        <dbReference type="Pfam" id="PF16586"/>
    </source>
</evidence>
<feature type="compositionally biased region" description="Low complexity" evidence="1">
    <location>
        <begin position="39"/>
        <end position="57"/>
    </location>
</feature>